<gene>
    <name evidence="2" type="ORF">CALCODRAFT_480702</name>
</gene>
<organism evidence="2 3">
    <name type="scientific">Calocera cornea HHB12733</name>
    <dbReference type="NCBI Taxonomy" id="1353952"/>
    <lineage>
        <taxon>Eukaryota</taxon>
        <taxon>Fungi</taxon>
        <taxon>Dikarya</taxon>
        <taxon>Basidiomycota</taxon>
        <taxon>Agaricomycotina</taxon>
        <taxon>Dacrymycetes</taxon>
        <taxon>Dacrymycetales</taxon>
        <taxon>Dacrymycetaceae</taxon>
        <taxon>Calocera</taxon>
    </lineage>
</organism>
<evidence type="ECO:0000313" key="2">
    <source>
        <dbReference type="EMBL" id="KZT60405.1"/>
    </source>
</evidence>
<proteinExistence type="predicted"/>
<feature type="compositionally biased region" description="Low complexity" evidence="1">
    <location>
        <begin position="317"/>
        <end position="326"/>
    </location>
</feature>
<protein>
    <submittedName>
        <fullName evidence="2">Uncharacterized protein</fullName>
    </submittedName>
</protein>
<evidence type="ECO:0000313" key="3">
    <source>
        <dbReference type="Proteomes" id="UP000076842"/>
    </source>
</evidence>
<dbReference type="InParanoid" id="A0A165ICX6"/>
<reference evidence="2 3" key="1">
    <citation type="journal article" date="2016" name="Mol. Biol. Evol.">
        <title>Comparative Genomics of Early-Diverging Mushroom-Forming Fungi Provides Insights into the Origins of Lignocellulose Decay Capabilities.</title>
        <authorList>
            <person name="Nagy L.G."/>
            <person name="Riley R."/>
            <person name="Tritt A."/>
            <person name="Adam C."/>
            <person name="Daum C."/>
            <person name="Floudas D."/>
            <person name="Sun H."/>
            <person name="Yadav J.S."/>
            <person name="Pangilinan J."/>
            <person name="Larsson K.H."/>
            <person name="Matsuura K."/>
            <person name="Barry K."/>
            <person name="Labutti K."/>
            <person name="Kuo R."/>
            <person name="Ohm R.A."/>
            <person name="Bhattacharya S.S."/>
            <person name="Shirouzu T."/>
            <person name="Yoshinaga Y."/>
            <person name="Martin F.M."/>
            <person name="Grigoriev I.V."/>
            <person name="Hibbett D.S."/>
        </authorList>
    </citation>
    <scope>NUCLEOTIDE SEQUENCE [LARGE SCALE GENOMIC DNA]</scope>
    <source>
        <strain evidence="2 3">HHB12733</strain>
    </source>
</reference>
<keyword evidence="3" id="KW-1185">Reference proteome</keyword>
<sequence length="379" mass="40049">MPGISTRYSPGSSNIASFTLSAAPDSVHQALVDRKMERNVFPASRTMSPVSILLPRDPAIAQGKEKQIYALEETAEGAAGGVGWPAAMKTMLIASIREIEAQLGAPALINGMPLVGVIEQEGIALDDASPVKVYVAKPEDRTPVGENVEAVKPAADSVNHPACSPPSPSADAAKRGPTLQELMEYMVCPDDYASLTQAEFERALSTLELPGTLYGQLLREQELAAEEERKKAELRVQRHEVWVGRRDKWIEHGKRLKSEEAERKEAEELIAAQIREGVQQGDGKGNGQGTGKGAGTAVKPGQQQVVEQGNKPGGGASSASQPGDSATEQSATTADAKEKTSFGKTFKKIGGKVAMLTSKIGEGLMEHAIEGAIEGGAGF</sequence>
<accession>A0A165ICX6</accession>
<feature type="compositionally biased region" description="Gly residues" evidence="1">
    <location>
        <begin position="280"/>
        <end position="294"/>
    </location>
</feature>
<name>A0A165ICX6_9BASI</name>
<feature type="region of interest" description="Disordered" evidence="1">
    <location>
        <begin position="275"/>
        <end position="344"/>
    </location>
</feature>
<dbReference type="Proteomes" id="UP000076842">
    <property type="component" value="Unassembled WGS sequence"/>
</dbReference>
<evidence type="ECO:0000256" key="1">
    <source>
        <dbReference type="SAM" id="MobiDB-lite"/>
    </source>
</evidence>
<dbReference type="EMBL" id="KV423931">
    <property type="protein sequence ID" value="KZT60405.1"/>
    <property type="molecule type" value="Genomic_DNA"/>
</dbReference>
<dbReference type="AlphaFoldDB" id="A0A165ICX6"/>